<dbReference type="Proteomes" id="UP000326924">
    <property type="component" value="Unassembled WGS sequence"/>
</dbReference>
<dbReference type="OrthoDB" id="539213at2759"/>
<dbReference type="EMBL" id="VXIS01000163">
    <property type="protein sequence ID" value="KAA8899716.1"/>
    <property type="molecule type" value="Genomic_DNA"/>
</dbReference>
<dbReference type="AlphaFoldDB" id="A0A5J5EQN9"/>
<evidence type="ECO:0000313" key="5">
    <source>
        <dbReference type="Proteomes" id="UP000326924"/>
    </source>
</evidence>
<dbReference type="InParanoid" id="A0A5J5EQN9"/>
<evidence type="ECO:0000313" key="4">
    <source>
        <dbReference type="EMBL" id="KAA8899719.1"/>
    </source>
</evidence>
<organism evidence="4 5">
    <name type="scientific">Sphaerosporella brunnea</name>
    <dbReference type="NCBI Taxonomy" id="1250544"/>
    <lineage>
        <taxon>Eukaryota</taxon>
        <taxon>Fungi</taxon>
        <taxon>Dikarya</taxon>
        <taxon>Ascomycota</taxon>
        <taxon>Pezizomycotina</taxon>
        <taxon>Pezizomycetes</taxon>
        <taxon>Pezizales</taxon>
        <taxon>Pyronemataceae</taxon>
        <taxon>Sphaerosporella</taxon>
    </lineage>
</organism>
<gene>
    <name evidence="3" type="ORF">FN846DRAFT_960061</name>
    <name evidence="4" type="ORF">FN846DRAFT_960076</name>
</gene>
<name>A0A5J5EQN9_9PEZI</name>
<comment type="caution">
    <text evidence="4">The sequence shown here is derived from an EMBL/GenBank/DDBJ whole genome shotgun (WGS) entry which is preliminary data.</text>
</comment>
<evidence type="ECO:0000259" key="2">
    <source>
        <dbReference type="Pfam" id="PF14420"/>
    </source>
</evidence>
<evidence type="ECO:0000256" key="1">
    <source>
        <dbReference type="SAM" id="MobiDB-lite"/>
    </source>
</evidence>
<accession>A0A5J5EQN9</accession>
<dbReference type="PANTHER" id="PTHR38788">
    <property type="entry name" value="CLR5 DOMAIN-CONTAINING PROTEIN"/>
    <property type="match status" value="1"/>
</dbReference>
<dbReference type="PANTHER" id="PTHR38788:SF3">
    <property type="entry name" value="CLR5 DOMAIN-CONTAINING PROTEIN"/>
    <property type="match status" value="1"/>
</dbReference>
<evidence type="ECO:0000313" key="3">
    <source>
        <dbReference type="EMBL" id="KAA8899716.1"/>
    </source>
</evidence>
<dbReference type="Pfam" id="PF14420">
    <property type="entry name" value="Clr5"/>
    <property type="match status" value="1"/>
</dbReference>
<feature type="region of interest" description="Disordered" evidence="1">
    <location>
        <begin position="192"/>
        <end position="212"/>
    </location>
</feature>
<dbReference type="EMBL" id="VXIS01000163">
    <property type="protein sequence ID" value="KAA8899719.1"/>
    <property type="molecule type" value="Genomic_DNA"/>
</dbReference>
<dbReference type="InterPro" id="IPR025676">
    <property type="entry name" value="Clr5_dom"/>
</dbReference>
<proteinExistence type="predicted"/>
<protein>
    <recommendedName>
        <fullName evidence="2">Clr5 domain-containing protein</fullName>
    </recommendedName>
</protein>
<reference evidence="4 5" key="1">
    <citation type="submission" date="2019-09" db="EMBL/GenBank/DDBJ databases">
        <title>Draft genome of the ectomycorrhizal ascomycete Sphaerosporella brunnea.</title>
        <authorList>
            <consortium name="DOE Joint Genome Institute"/>
            <person name="Benucci G.M."/>
            <person name="Marozzi G."/>
            <person name="Antonielli L."/>
            <person name="Sanchez S."/>
            <person name="Marco P."/>
            <person name="Wang X."/>
            <person name="Falini L.B."/>
            <person name="Barry K."/>
            <person name="Haridas S."/>
            <person name="Lipzen A."/>
            <person name="Labutti K."/>
            <person name="Grigoriev I.V."/>
            <person name="Murat C."/>
            <person name="Martin F."/>
            <person name="Albertini E."/>
            <person name="Donnini D."/>
            <person name="Bonito G."/>
        </authorList>
    </citation>
    <scope>NUCLEOTIDE SEQUENCE [LARGE SCALE GENOMIC DNA]</scope>
    <source>
        <strain evidence="4 5">Sb_GMNB300</strain>
    </source>
</reference>
<sequence length="408" mass="46559">MLLRRSNVTKHVYLQHQVLEFVPTSQFNAFMNSTIRSTSWVHGRPSSWQKDDAWEANLRPREISGKEWDAYKDRIKELYLQDGIMLKDVRRLIYQMHGFYATETQYKKRILCVWNFQKNIPKHKMMAMLQIQDRRQAEDNKPTMFSWHGKPVPGQKVDRSRKRFGNPAPSVACSTPSSVAYWTPRLLTPDINWSPPSPGSNENAKPAAFDSSLPRSASVPAYAASSSMSSPFFRGMDIAEQNELVAPPMQADYSFSSDMAGPDPEYHPSQHLYHTPIPEEPAEHHDPDIFTKESLAAYQPPYKAEAIEAISAYEPPYKASSGRSPELLRFLADRLEQSGDQFLNTKQHADSVAHYEMALRKREMAGTQGDKRIRVILLKLAAMNLELGNMPEASRWLEMVGELTMPVQ</sequence>
<feature type="domain" description="Clr5" evidence="2">
    <location>
        <begin position="66"/>
        <end position="118"/>
    </location>
</feature>
<keyword evidence="5" id="KW-1185">Reference proteome</keyword>